<reference evidence="3" key="1">
    <citation type="submission" date="2020-10" db="EMBL/GenBank/DDBJ databases">
        <authorList>
            <person name="Kikuchi T."/>
        </authorList>
    </citation>
    <scope>NUCLEOTIDE SEQUENCE</scope>
    <source>
        <strain evidence="3">NKZ352</strain>
    </source>
</reference>
<organism evidence="3 4">
    <name type="scientific">Caenorhabditis auriculariae</name>
    <dbReference type="NCBI Taxonomy" id="2777116"/>
    <lineage>
        <taxon>Eukaryota</taxon>
        <taxon>Metazoa</taxon>
        <taxon>Ecdysozoa</taxon>
        <taxon>Nematoda</taxon>
        <taxon>Chromadorea</taxon>
        <taxon>Rhabditida</taxon>
        <taxon>Rhabditina</taxon>
        <taxon>Rhabditomorpha</taxon>
        <taxon>Rhabditoidea</taxon>
        <taxon>Rhabditidae</taxon>
        <taxon>Peloderinae</taxon>
        <taxon>Caenorhabditis</taxon>
    </lineage>
</organism>
<name>A0A8S1HNC4_9PELO</name>
<keyword evidence="2" id="KW-0472">Membrane</keyword>
<keyword evidence="4" id="KW-1185">Reference proteome</keyword>
<keyword evidence="2" id="KW-0812">Transmembrane</keyword>
<keyword evidence="2" id="KW-1133">Transmembrane helix</keyword>
<gene>
    <name evidence="3" type="ORF">CAUJ_LOCUS10569</name>
</gene>
<dbReference type="AlphaFoldDB" id="A0A8S1HNC4"/>
<sequence length="309" mass="34809">MRTIRPPSGPRLIQMAPAQSRLVHLRCEVLRLLSRLLIIVLAPALRKLFGKSVMHLVLVLVVLCYAGHWYSRKFSLNNLAFRKFLLLNVLRWLIGCILTDWEVRFQTERGGVARPCEAGEAARHQPQSAAVAAAVASSVRRSQWHCMNSRTSFPRIQWSHGGRRPSRSPPEASQNSFLMAEKSDMTSINEEDDVLLRHLHRRPAIMSFGDKKTFEVVRFPRPSIDVEPRLTQEHASAVSYRDPTAVEATAARSSGKAADWGSRGHSPPPYHCSSLPLLRQPSDRDRTPRSHALVLGGALKVHIWAPKFF</sequence>
<evidence type="ECO:0000256" key="2">
    <source>
        <dbReference type="SAM" id="Phobius"/>
    </source>
</evidence>
<feature type="region of interest" description="Disordered" evidence="1">
    <location>
        <begin position="155"/>
        <end position="174"/>
    </location>
</feature>
<comment type="caution">
    <text evidence="3">The sequence shown here is derived from an EMBL/GenBank/DDBJ whole genome shotgun (WGS) entry which is preliminary data.</text>
</comment>
<evidence type="ECO:0000256" key="1">
    <source>
        <dbReference type="SAM" id="MobiDB-lite"/>
    </source>
</evidence>
<dbReference type="EMBL" id="CAJGYM010000046">
    <property type="protein sequence ID" value="CAD6194650.1"/>
    <property type="molecule type" value="Genomic_DNA"/>
</dbReference>
<protein>
    <submittedName>
        <fullName evidence="3">Uncharacterized protein</fullName>
    </submittedName>
</protein>
<feature type="transmembrane region" description="Helical" evidence="2">
    <location>
        <begin position="52"/>
        <end position="71"/>
    </location>
</feature>
<evidence type="ECO:0000313" key="4">
    <source>
        <dbReference type="Proteomes" id="UP000835052"/>
    </source>
</evidence>
<evidence type="ECO:0000313" key="3">
    <source>
        <dbReference type="EMBL" id="CAD6194650.1"/>
    </source>
</evidence>
<accession>A0A8S1HNC4</accession>
<dbReference type="Proteomes" id="UP000835052">
    <property type="component" value="Unassembled WGS sequence"/>
</dbReference>
<feature type="region of interest" description="Disordered" evidence="1">
    <location>
        <begin position="252"/>
        <end position="288"/>
    </location>
</feature>
<proteinExistence type="predicted"/>